<sequence length="461" mass="51859">MALFLDLPIELLPLILQHVVKASHLARIALVNRSFYTFAVPLLYERITIYPWYRHSKTRVVQLFTTLAEHPDLALFVRRLDIRDFPKALPSFDAHEQLRDSCVRGIENASHLRTCTWTRDGSLTSYIIEPLQKCTELSELEINGNHSGHYDPASLTKFTSLNKISLIMPSGSVLETLPRWIEATGHSLRTLTLICKASLLVTDHLLETISPHLHGLQHLHLAGCPRVTDKGIWAMIRHNARGLFSLGLEGLSPVFDMAAFSEGCGRAGGLTSLTSFTLTIHPDHRADVWMSSAVVLLSQSPLEIFQVYATSASYHRLLADRFCMRIVSMHGHRLKRFSFHRLRISLDALEHMCQTCLRLQELFVLVSPADLNQLGTLLAHAPILRTVHINLTARPTAFNPEQEALSLVCQCAPTVIQLGIETRVWEVAREVISDEDKITTRPVLSAYESPDVPEQFLVVRA</sequence>
<reference evidence="1" key="2">
    <citation type="journal article" date="2022" name="New Phytol.">
        <title>Evolutionary transition to the ectomycorrhizal habit in the genomes of a hyperdiverse lineage of mushroom-forming fungi.</title>
        <authorList>
            <person name="Looney B."/>
            <person name="Miyauchi S."/>
            <person name="Morin E."/>
            <person name="Drula E."/>
            <person name="Courty P.E."/>
            <person name="Kohler A."/>
            <person name="Kuo A."/>
            <person name="LaButti K."/>
            <person name="Pangilinan J."/>
            <person name="Lipzen A."/>
            <person name="Riley R."/>
            <person name="Andreopoulos W."/>
            <person name="He G."/>
            <person name="Johnson J."/>
            <person name="Nolan M."/>
            <person name="Tritt A."/>
            <person name="Barry K.W."/>
            <person name="Grigoriev I.V."/>
            <person name="Nagy L.G."/>
            <person name="Hibbett D."/>
            <person name="Henrissat B."/>
            <person name="Matheny P.B."/>
            <person name="Labbe J."/>
            <person name="Martin F.M."/>
        </authorList>
    </citation>
    <scope>NUCLEOTIDE SEQUENCE</scope>
    <source>
        <strain evidence="1">HHB10654</strain>
    </source>
</reference>
<dbReference type="Proteomes" id="UP000814140">
    <property type="component" value="Unassembled WGS sequence"/>
</dbReference>
<protein>
    <submittedName>
        <fullName evidence="1">Uncharacterized protein</fullName>
    </submittedName>
</protein>
<dbReference type="EMBL" id="MU277207">
    <property type="protein sequence ID" value="KAI0062515.1"/>
    <property type="molecule type" value="Genomic_DNA"/>
</dbReference>
<proteinExistence type="predicted"/>
<organism evidence="1 2">
    <name type="scientific">Artomyces pyxidatus</name>
    <dbReference type="NCBI Taxonomy" id="48021"/>
    <lineage>
        <taxon>Eukaryota</taxon>
        <taxon>Fungi</taxon>
        <taxon>Dikarya</taxon>
        <taxon>Basidiomycota</taxon>
        <taxon>Agaricomycotina</taxon>
        <taxon>Agaricomycetes</taxon>
        <taxon>Russulales</taxon>
        <taxon>Auriscalpiaceae</taxon>
        <taxon>Artomyces</taxon>
    </lineage>
</organism>
<comment type="caution">
    <text evidence="1">The sequence shown here is derived from an EMBL/GenBank/DDBJ whole genome shotgun (WGS) entry which is preliminary data.</text>
</comment>
<gene>
    <name evidence="1" type="ORF">BV25DRAFT_1803980</name>
</gene>
<evidence type="ECO:0000313" key="1">
    <source>
        <dbReference type="EMBL" id="KAI0062515.1"/>
    </source>
</evidence>
<name>A0ACB8T2R3_9AGAM</name>
<keyword evidence="2" id="KW-1185">Reference proteome</keyword>
<accession>A0ACB8T2R3</accession>
<reference evidence="1" key="1">
    <citation type="submission" date="2021-03" db="EMBL/GenBank/DDBJ databases">
        <authorList>
            <consortium name="DOE Joint Genome Institute"/>
            <person name="Ahrendt S."/>
            <person name="Looney B.P."/>
            <person name="Miyauchi S."/>
            <person name="Morin E."/>
            <person name="Drula E."/>
            <person name="Courty P.E."/>
            <person name="Chicoki N."/>
            <person name="Fauchery L."/>
            <person name="Kohler A."/>
            <person name="Kuo A."/>
            <person name="Labutti K."/>
            <person name="Pangilinan J."/>
            <person name="Lipzen A."/>
            <person name="Riley R."/>
            <person name="Andreopoulos W."/>
            <person name="He G."/>
            <person name="Johnson J."/>
            <person name="Barry K.W."/>
            <person name="Grigoriev I.V."/>
            <person name="Nagy L."/>
            <person name="Hibbett D."/>
            <person name="Henrissat B."/>
            <person name="Matheny P.B."/>
            <person name="Labbe J."/>
            <person name="Martin F."/>
        </authorList>
    </citation>
    <scope>NUCLEOTIDE SEQUENCE</scope>
    <source>
        <strain evidence="1">HHB10654</strain>
    </source>
</reference>
<evidence type="ECO:0000313" key="2">
    <source>
        <dbReference type="Proteomes" id="UP000814140"/>
    </source>
</evidence>